<evidence type="ECO:0000313" key="3">
    <source>
        <dbReference type="Proteomes" id="UP000315369"/>
    </source>
</evidence>
<feature type="chain" id="PRO_5022112009" evidence="1">
    <location>
        <begin position="24"/>
        <end position="433"/>
    </location>
</feature>
<dbReference type="Proteomes" id="UP000315369">
    <property type="component" value="Unassembled WGS sequence"/>
</dbReference>
<sequence>MLTSPRLAVAALLSVAVPSGAEAFWVKDHHALTEAAIERALAAGGPRSLAAHRDAVLHGATAEDLNLHVKWTGWHHFYRPEGALDSSLRAGSDARVRMLWEEALDAARGGDWARAWDRAGHLSHHIQDVASPPHVVPVNHGFADGFEGWGLRDVLTRLPSREVEPLPGPEAQHALASETLEAVRTQFLRAEDGVELPWSTFWVEPDARRPGSFGVYGSVGNAFGQAEPRWKDGAHRVAPATYDAFMADRAAAAVAYTQAFLTWAGARFEEVAAPDAPAFTARGFIPSPELSLQALGGMAQDSRGGTPVAGLRAGLPLPHALRLSVEWTRGLGLGNRPLPAGGWSLSVLSPPLWAWRPAYSVGVDVRASLGVGLFSQEGGTRFGVPVGLRASALLGGPFLASTELRYQGLRPLSSGWTHGFAWTLGFGVALGDR</sequence>
<evidence type="ECO:0000313" key="2">
    <source>
        <dbReference type="EMBL" id="TQF09892.1"/>
    </source>
</evidence>
<name>A0A540WLK4_9BACT</name>
<feature type="signal peptide" evidence="1">
    <location>
        <begin position="1"/>
        <end position="23"/>
    </location>
</feature>
<dbReference type="InterPro" id="IPR008947">
    <property type="entry name" value="PLipase_C/P1_nuclease_dom_sf"/>
</dbReference>
<comment type="caution">
    <text evidence="2">The sequence shown here is derived from an EMBL/GenBank/DDBJ whole genome shotgun (WGS) entry which is preliminary data.</text>
</comment>
<dbReference type="RefSeq" id="WP_141648291.1">
    <property type="nucleotide sequence ID" value="NZ_VIFM01000299.1"/>
</dbReference>
<proteinExistence type="predicted"/>
<evidence type="ECO:0000256" key="1">
    <source>
        <dbReference type="SAM" id="SignalP"/>
    </source>
</evidence>
<dbReference type="EMBL" id="VIFM01000299">
    <property type="protein sequence ID" value="TQF09892.1"/>
    <property type="molecule type" value="Genomic_DNA"/>
</dbReference>
<organism evidence="2 3">
    <name type="scientific">Myxococcus llanfairpwllgwyngyllgogerychwyrndrobwllllantysiliogogogochensis</name>
    <dbReference type="NCBI Taxonomy" id="2590453"/>
    <lineage>
        <taxon>Bacteria</taxon>
        <taxon>Pseudomonadati</taxon>
        <taxon>Myxococcota</taxon>
        <taxon>Myxococcia</taxon>
        <taxon>Myxococcales</taxon>
        <taxon>Cystobacterineae</taxon>
        <taxon>Myxococcaceae</taxon>
        <taxon>Myxococcus</taxon>
    </lineage>
</organism>
<dbReference type="AlphaFoldDB" id="A0A540WLK4"/>
<dbReference type="OrthoDB" id="5379730at2"/>
<keyword evidence="1" id="KW-0732">Signal</keyword>
<accession>A0A540WLK4</accession>
<dbReference type="GO" id="GO:0016788">
    <property type="term" value="F:hydrolase activity, acting on ester bonds"/>
    <property type="evidence" value="ECO:0007669"/>
    <property type="project" value="InterPro"/>
</dbReference>
<gene>
    <name evidence="2" type="ORF">FJV41_42245</name>
</gene>
<dbReference type="Gene3D" id="1.10.575.10">
    <property type="entry name" value="P1 Nuclease"/>
    <property type="match status" value="1"/>
</dbReference>
<keyword evidence="3" id="KW-1185">Reference proteome</keyword>
<protein>
    <submittedName>
        <fullName evidence="2">Uncharacterized protein</fullName>
    </submittedName>
</protein>
<reference evidence="2 3" key="1">
    <citation type="submission" date="2019-06" db="EMBL/GenBank/DDBJ databases">
        <authorList>
            <person name="Livingstone P."/>
            <person name="Whitworth D."/>
        </authorList>
    </citation>
    <scope>NUCLEOTIDE SEQUENCE [LARGE SCALE GENOMIC DNA]</scope>
    <source>
        <strain evidence="2 3">AM401</strain>
    </source>
</reference>
<dbReference type="SUPFAM" id="SSF48537">
    <property type="entry name" value="Phospholipase C/P1 nuclease"/>
    <property type="match status" value="1"/>
</dbReference>